<proteinExistence type="predicted"/>
<feature type="compositionally biased region" description="Basic and acidic residues" evidence="6">
    <location>
        <begin position="313"/>
        <end position="369"/>
    </location>
</feature>
<dbReference type="GO" id="GO:0071011">
    <property type="term" value="C:precatalytic spliceosome"/>
    <property type="evidence" value="ECO:0007669"/>
    <property type="project" value="TreeGrafter"/>
</dbReference>
<dbReference type="OrthoDB" id="4207594at2759"/>
<dbReference type="AlphaFoldDB" id="A0A0D2BN70"/>
<dbReference type="InterPro" id="IPR035979">
    <property type="entry name" value="RBD_domain_sf"/>
</dbReference>
<dbReference type="GO" id="GO:0030619">
    <property type="term" value="F:U1 snRNA binding"/>
    <property type="evidence" value="ECO:0007669"/>
    <property type="project" value="InterPro"/>
</dbReference>
<feature type="compositionally biased region" description="Gly residues" evidence="6">
    <location>
        <begin position="281"/>
        <end position="291"/>
    </location>
</feature>
<dbReference type="InterPro" id="IPR000504">
    <property type="entry name" value="RRM_dom"/>
</dbReference>
<evidence type="ECO:0000313" key="8">
    <source>
        <dbReference type="EMBL" id="KIW38947.1"/>
    </source>
</evidence>
<organism evidence="8 9">
    <name type="scientific">Exophiala oligosperma</name>
    <dbReference type="NCBI Taxonomy" id="215243"/>
    <lineage>
        <taxon>Eukaryota</taxon>
        <taxon>Fungi</taxon>
        <taxon>Dikarya</taxon>
        <taxon>Ascomycota</taxon>
        <taxon>Pezizomycotina</taxon>
        <taxon>Eurotiomycetes</taxon>
        <taxon>Chaetothyriomycetidae</taxon>
        <taxon>Chaetothyriales</taxon>
        <taxon>Herpotrichiellaceae</taxon>
        <taxon>Exophiala</taxon>
    </lineage>
</organism>
<dbReference type="GO" id="GO:0003729">
    <property type="term" value="F:mRNA binding"/>
    <property type="evidence" value="ECO:0007669"/>
    <property type="project" value="TreeGrafter"/>
</dbReference>
<dbReference type="InterPro" id="IPR051183">
    <property type="entry name" value="U1_U11-U12_snRNP_70-35kDa"/>
</dbReference>
<feature type="compositionally biased region" description="Gly residues" evidence="6">
    <location>
        <begin position="257"/>
        <end position="270"/>
    </location>
</feature>
<dbReference type="PANTHER" id="PTHR13952:SF5">
    <property type="entry name" value="U1 SMALL NUCLEAR RIBONUCLEOPROTEIN 70 KDA"/>
    <property type="match status" value="1"/>
</dbReference>
<dbReference type="Pfam" id="PF00076">
    <property type="entry name" value="RRM_1"/>
    <property type="match status" value="1"/>
</dbReference>
<comment type="subcellular location">
    <subcellularLocation>
        <location evidence="1">Nucleus</location>
    </subcellularLocation>
</comment>
<feature type="region of interest" description="Disordered" evidence="6">
    <location>
        <begin position="257"/>
        <end position="369"/>
    </location>
</feature>
<dbReference type="CDD" id="cd12236">
    <property type="entry name" value="RRM_snRNP70"/>
    <property type="match status" value="1"/>
</dbReference>
<dbReference type="Pfam" id="PF12220">
    <property type="entry name" value="U1snRNP70_N"/>
    <property type="match status" value="1"/>
</dbReference>
<feature type="region of interest" description="Disordered" evidence="6">
    <location>
        <begin position="194"/>
        <end position="229"/>
    </location>
</feature>
<dbReference type="GO" id="GO:0000398">
    <property type="term" value="P:mRNA splicing, via spliceosome"/>
    <property type="evidence" value="ECO:0007669"/>
    <property type="project" value="TreeGrafter"/>
</dbReference>
<dbReference type="GO" id="GO:0005685">
    <property type="term" value="C:U1 snRNP"/>
    <property type="evidence" value="ECO:0007669"/>
    <property type="project" value="TreeGrafter"/>
</dbReference>
<evidence type="ECO:0000313" key="9">
    <source>
        <dbReference type="Proteomes" id="UP000053342"/>
    </source>
</evidence>
<evidence type="ECO:0000256" key="2">
    <source>
        <dbReference type="ARBA" id="ARBA00022884"/>
    </source>
</evidence>
<reference evidence="8 9" key="1">
    <citation type="submission" date="2015-01" db="EMBL/GenBank/DDBJ databases">
        <title>The Genome Sequence of Exophiala oligosperma CBS72588.</title>
        <authorList>
            <consortium name="The Broad Institute Genomics Platform"/>
            <person name="Cuomo C."/>
            <person name="de Hoog S."/>
            <person name="Gorbushina A."/>
            <person name="Stielow B."/>
            <person name="Teixiera M."/>
            <person name="Abouelleil A."/>
            <person name="Chapman S.B."/>
            <person name="Priest M."/>
            <person name="Young S.K."/>
            <person name="Wortman J."/>
            <person name="Nusbaum C."/>
            <person name="Birren B."/>
        </authorList>
    </citation>
    <scope>NUCLEOTIDE SEQUENCE [LARGE SCALE GENOMIC DNA]</scope>
    <source>
        <strain evidence="8 9">CBS 72588</strain>
    </source>
</reference>
<dbReference type="STRING" id="215243.A0A0D2BN70"/>
<protein>
    <recommendedName>
        <fullName evidence="7">RRM domain-containing protein</fullName>
    </recommendedName>
</protein>
<dbReference type="InterPro" id="IPR034143">
    <property type="entry name" value="snRNP70_RRM"/>
</dbReference>
<sequence>MTDKLPPNLLALFQPRPPLRYIPPQDTAPEERAVKTSQLSGIAAFLPQFQDYKETDEYHPTESWLQQRDRKRLEKQKWLEQMKNENFPDYKPSEDPKIKGDAEKTLFVSRLSYDIKESDLEREFGRFGPIERIRIVKDETNPKPKKPHRGYAFIVYEREKDMRAAYKETDGLRIKDRRVVVDVERGRMVPGWRPRRFGGGLGGRGYTKQAPAKPTFGAPQGGYGGGFRGGFGGRGGFRGGFRGDRGGYGGRGGIGYQGGGGFGGRQGGYSNGPPPPNAPSGPGGRSGYGGGYEDRRNGYGGDRGGSGGNHEPLGGRDRGYDRDRERDRHRDRDRDRDRYGGGRRDDDYSSRKRHHDNDGHDDPRQRRRY</sequence>
<dbReference type="Proteomes" id="UP000053342">
    <property type="component" value="Unassembled WGS sequence"/>
</dbReference>
<feature type="compositionally biased region" description="Gly residues" evidence="6">
    <location>
        <begin position="298"/>
        <end position="308"/>
    </location>
</feature>
<gene>
    <name evidence="8" type="ORF">PV06_08767</name>
</gene>
<dbReference type="RefSeq" id="XP_016259163.1">
    <property type="nucleotide sequence ID" value="XM_016410141.1"/>
</dbReference>
<dbReference type="GeneID" id="27360841"/>
<keyword evidence="9" id="KW-1185">Reference proteome</keyword>
<evidence type="ECO:0000259" key="7">
    <source>
        <dbReference type="PROSITE" id="PS50102"/>
    </source>
</evidence>
<dbReference type="HOGENOM" id="CLU_045151_0_1_1"/>
<dbReference type="InterPro" id="IPR022023">
    <property type="entry name" value="U1snRNP70_N"/>
</dbReference>
<keyword evidence="3" id="KW-0539">Nucleus</keyword>
<feature type="domain" description="RRM" evidence="7">
    <location>
        <begin position="104"/>
        <end position="186"/>
    </location>
</feature>
<dbReference type="VEuPathDB" id="FungiDB:PV06_08767"/>
<keyword evidence="2 5" id="KW-0694">RNA-binding</keyword>
<evidence type="ECO:0000256" key="5">
    <source>
        <dbReference type="PROSITE-ProRule" id="PRU00176"/>
    </source>
</evidence>
<dbReference type="PROSITE" id="PS50102">
    <property type="entry name" value="RRM"/>
    <property type="match status" value="1"/>
</dbReference>
<name>A0A0D2BN70_9EURO</name>
<evidence type="ECO:0000256" key="3">
    <source>
        <dbReference type="ARBA" id="ARBA00023242"/>
    </source>
</evidence>
<accession>A0A0D2BN70</accession>
<feature type="compositionally biased region" description="Gly residues" evidence="6">
    <location>
        <begin position="219"/>
        <end position="229"/>
    </location>
</feature>
<dbReference type="GO" id="GO:0071004">
    <property type="term" value="C:U2-type prespliceosome"/>
    <property type="evidence" value="ECO:0007669"/>
    <property type="project" value="TreeGrafter"/>
</dbReference>
<evidence type="ECO:0000256" key="1">
    <source>
        <dbReference type="ARBA" id="ARBA00004123"/>
    </source>
</evidence>
<dbReference type="SMART" id="SM00360">
    <property type="entry name" value="RRM"/>
    <property type="match status" value="1"/>
</dbReference>
<dbReference type="SUPFAM" id="SSF54928">
    <property type="entry name" value="RNA-binding domain, RBD"/>
    <property type="match status" value="1"/>
</dbReference>
<dbReference type="Gene3D" id="3.30.70.330">
    <property type="match status" value="1"/>
</dbReference>
<evidence type="ECO:0000256" key="6">
    <source>
        <dbReference type="SAM" id="MobiDB-lite"/>
    </source>
</evidence>
<keyword evidence="4" id="KW-0687">Ribonucleoprotein</keyword>
<evidence type="ECO:0000256" key="4">
    <source>
        <dbReference type="ARBA" id="ARBA00023274"/>
    </source>
</evidence>
<dbReference type="PANTHER" id="PTHR13952">
    <property type="entry name" value="U1 SMALL NUCLEAR RIBONUCLEOPROTEIN 70 KD"/>
    <property type="match status" value="1"/>
</dbReference>
<dbReference type="EMBL" id="KN847340">
    <property type="protein sequence ID" value="KIW38947.1"/>
    <property type="molecule type" value="Genomic_DNA"/>
</dbReference>
<dbReference type="InterPro" id="IPR012677">
    <property type="entry name" value="Nucleotide-bd_a/b_plait_sf"/>
</dbReference>
<dbReference type="FunFam" id="3.30.70.330:FF:000298">
    <property type="entry name" value="U1 small nuclear ribonucleoprotein 70 kDa"/>
    <property type="match status" value="1"/>
</dbReference>